<evidence type="ECO:0000256" key="4">
    <source>
        <dbReference type="ARBA" id="ARBA00023027"/>
    </source>
</evidence>
<dbReference type="AlphaFoldDB" id="A0A2R8AT13"/>
<dbReference type="InterPro" id="IPR036291">
    <property type="entry name" value="NAD(P)-bd_dom_sf"/>
</dbReference>
<dbReference type="EMBL" id="OMOI01000002">
    <property type="protein sequence ID" value="SPF78989.1"/>
    <property type="molecule type" value="Genomic_DNA"/>
</dbReference>
<dbReference type="InterPro" id="IPR035996">
    <property type="entry name" value="4pyrrol_Methylase_sf"/>
</dbReference>
<organism evidence="10 11">
    <name type="scientific">Aliiroseovarius pelagivivens</name>
    <dbReference type="NCBI Taxonomy" id="1639690"/>
    <lineage>
        <taxon>Bacteria</taxon>
        <taxon>Pseudomonadati</taxon>
        <taxon>Pseudomonadota</taxon>
        <taxon>Alphaproteobacteria</taxon>
        <taxon>Rhodobacterales</taxon>
        <taxon>Paracoccaceae</taxon>
        <taxon>Aliiroseovarius</taxon>
    </lineage>
</organism>
<keyword evidence="3" id="KW-0560">Oxidoreductase</keyword>
<dbReference type="Pfam" id="PF14824">
    <property type="entry name" value="Sirohm_synth_M"/>
    <property type="match status" value="1"/>
</dbReference>
<dbReference type="UniPathway" id="UPA00262">
    <property type="reaction ID" value="UER00222"/>
</dbReference>
<feature type="domain" description="Tetrapyrrole methylase" evidence="7">
    <location>
        <begin position="218"/>
        <end position="324"/>
    </location>
</feature>
<dbReference type="GO" id="GO:0019354">
    <property type="term" value="P:siroheme biosynthetic process"/>
    <property type="evidence" value="ECO:0007669"/>
    <property type="project" value="UniProtKB-UniPathway"/>
</dbReference>
<protein>
    <recommendedName>
        <fullName evidence="2">precorrin-2 dehydrogenase</fullName>
        <ecNumber evidence="2">1.3.1.76</ecNumber>
    </recommendedName>
</protein>
<gene>
    <name evidence="10" type="primary">cysG</name>
    <name evidence="10" type="ORF">ALP8811_02923</name>
</gene>
<keyword evidence="5" id="KW-0627">Porphyrin biosynthesis</keyword>
<dbReference type="Pfam" id="PF10414">
    <property type="entry name" value="CysG_dimeriser"/>
    <property type="match status" value="1"/>
</dbReference>
<evidence type="ECO:0000256" key="6">
    <source>
        <dbReference type="ARBA" id="ARBA00047561"/>
    </source>
</evidence>
<dbReference type="EC" id="1.3.1.76" evidence="2"/>
<reference evidence="10 11" key="1">
    <citation type="submission" date="2018-03" db="EMBL/GenBank/DDBJ databases">
        <authorList>
            <person name="Keele B.F."/>
        </authorList>
    </citation>
    <scope>NUCLEOTIDE SEQUENCE [LARGE SCALE GENOMIC DNA]</scope>
    <source>
        <strain evidence="10 11">CECT 8811</strain>
    </source>
</reference>
<keyword evidence="11" id="KW-1185">Reference proteome</keyword>
<dbReference type="PANTHER" id="PTHR35330">
    <property type="entry name" value="SIROHEME BIOSYNTHESIS PROTEIN MET8"/>
    <property type="match status" value="1"/>
</dbReference>
<dbReference type="RefSeq" id="WP_181363781.1">
    <property type="nucleotide sequence ID" value="NZ_OMOI01000002.1"/>
</dbReference>
<dbReference type="SUPFAM" id="SSF53790">
    <property type="entry name" value="Tetrapyrrole methylase"/>
    <property type="match status" value="1"/>
</dbReference>
<evidence type="ECO:0000256" key="5">
    <source>
        <dbReference type="ARBA" id="ARBA00023244"/>
    </source>
</evidence>
<evidence type="ECO:0000256" key="3">
    <source>
        <dbReference type="ARBA" id="ARBA00023002"/>
    </source>
</evidence>
<dbReference type="Gene3D" id="3.40.50.720">
    <property type="entry name" value="NAD(P)-binding Rossmann-like Domain"/>
    <property type="match status" value="1"/>
</dbReference>
<proteinExistence type="predicted"/>
<dbReference type="Gene3D" id="1.10.8.210">
    <property type="entry name" value="Sirohaem synthase, dimerisation domain"/>
    <property type="match status" value="1"/>
</dbReference>
<feature type="domain" description="Siroheme synthase central" evidence="9">
    <location>
        <begin position="120"/>
        <end position="145"/>
    </location>
</feature>
<feature type="domain" description="Sirohaem synthase dimerisation" evidence="8">
    <location>
        <begin position="150"/>
        <end position="207"/>
    </location>
</feature>
<dbReference type="Pfam" id="PF13241">
    <property type="entry name" value="NAD_binding_7"/>
    <property type="match status" value="1"/>
</dbReference>
<dbReference type="Proteomes" id="UP000244911">
    <property type="component" value="Unassembled WGS sequence"/>
</dbReference>
<evidence type="ECO:0000256" key="1">
    <source>
        <dbReference type="ARBA" id="ARBA00005010"/>
    </source>
</evidence>
<evidence type="ECO:0000313" key="11">
    <source>
        <dbReference type="Proteomes" id="UP000244911"/>
    </source>
</evidence>
<dbReference type="NCBIfam" id="TIGR01470">
    <property type="entry name" value="cysG_Nterm"/>
    <property type="match status" value="1"/>
</dbReference>
<dbReference type="SUPFAM" id="SSF75615">
    <property type="entry name" value="Siroheme synthase middle domains-like"/>
    <property type="match status" value="1"/>
</dbReference>
<dbReference type="InterPro" id="IPR028161">
    <property type="entry name" value="Met8-like"/>
</dbReference>
<dbReference type="Gene3D" id="3.30.160.110">
    <property type="entry name" value="Siroheme synthase, domain 2"/>
    <property type="match status" value="1"/>
</dbReference>
<name>A0A2R8AT13_9RHOB</name>
<dbReference type="GO" id="GO:0004325">
    <property type="term" value="F:ferrochelatase activity"/>
    <property type="evidence" value="ECO:0007669"/>
    <property type="project" value="InterPro"/>
</dbReference>
<accession>A0A2R8AT13</accession>
<evidence type="ECO:0000259" key="8">
    <source>
        <dbReference type="Pfam" id="PF10414"/>
    </source>
</evidence>
<dbReference type="InterPro" id="IPR014777">
    <property type="entry name" value="4pyrrole_Mease_sub1"/>
</dbReference>
<dbReference type="InterPro" id="IPR028281">
    <property type="entry name" value="Sirohaem_synthase_central"/>
</dbReference>
<keyword evidence="4" id="KW-0520">NAD</keyword>
<dbReference type="InterPro" id="IPR037115">
    <property type="entry name" value="Sirohaem_synt_dimer_dom_sf"/>
</dbReference>
<dbReference type="PANTHER" id="PTHR35330:SF1">
    <property type="entry name" value="SIROHEME BIOSYNTHESIS PROTEIN MET8"/>
    <property type="match status" value="1"/>
</dbReference>
<dbReference type="GO" id="GO:0043115">
    <property type="term" value="F:precorrin-2 dehydrogenase activity"/>
    <property type="evidence" value="ECO:0007669"/>
    <property type="project" value="UniProtKB-EC"/>
</dbReference>
<dbReference type="InterPro" id="IPR006367">
    <property type="entry name" value="Sirohaem_synthase_N"/>
</dbReference>
<dbReference type="Gene3D" id="3.40.1010.10">
    <property type="entry name" value="Cobalt-precorrin-4 Transmethylase, Domain 1"/>
    <property type="match status" value="1"/>
</dbReference>
<comment type="pathway">
    <text evidence="1">Porphyrin-containing compound metabolism; siroheme biosynthesis; sirohydrochlorin from precorrin-2: step 1/1.</text>
</comment>
<dbReference type="InterPro" id="IPR019478">
    <property type="entry name" value="Sirohaem_synthase_dimer_dom"/>
</dbReference>
<evidence type="ECO:0000313" key="10">
    <source>
        <dbReference type="EMBL" id="SPF78989.1"/>
    </source>
</evidence>
<dbReference type="Pfam" id="PF00590">
    <property type="entry name" value="TP_methylase"/>
    <property type="match status" value="1"/>
</dbReference>
<dbReference type="GO" id="GO:0008168">
    <property type="term" value="F:methyltransferase activity"/>
    <property type="evidence" value="ECO:0007669"/>
    <property type="project" value="InterPro"/>
</dbReference>
<dbReference type="InterPro" id="IPR000878">
    <property type="entry name" value="4pyrrol_Mease"/>
</dbReference>
<comment type="catalytic activity">
    <reaction evidence="6">
        <text>precorrin-2 + NAD(+) = sirohydrochlorin + NADH + 2 H(+)</text>
        <dbReference type="Rhea" id="RHEA:15613"/>
        <dbReference type="ChEBI" id="CHEBI:15378"/>
        <dbReference type="ChEBI" id="CHEBI:57540"/>
        <dbReference type="ChEBI" id="CHEBI:57945"/>
        <dbReference type="ChEBI" id="CHEBI:58351"/>
        <dbReference type="ChEBI" id="CHEBI:58827"/>
        <dbReference type="EC" id="1.3.1.76"/>
    </reaction>
</comment>
<sequence length="355" mass="37769">MDHLPIFLDIKGRKVVIDGGGTTAARRVERALDAGALVHVFESEPQAELLGLLQRPGVTHHARLPKKEDFKGCIIAYGASDIPERDEFLYAAAKAEGALVNVADVKPLCDFITPSIVDRSPVTIAISTGGAAPVIARILRARIESLLPSGYGRLASFLSGFRGKVETHITSGRARRRFWEQMIEGPIGDAFLAGDEVRAEELIDQSLTGEDPDQKGGIWLVGIGSGAQDLLTFRALSVMQRADVIVHDASANSDILALTRRDATRMTADDAALADYAGMANSGRRVVWLVSGDPASRADAKSWIARLTGQGAEVQVVPGVSNAGYATHSQGNIISLNQTSETASHAMSLAPRASL</sequence>
<dbReference type="SUPFAM" id="SSF51735">
    <property type="entry name" value="NAD(P)-binding Rossmann-fold domains"/>
    <property type="match status" value="1"/>
</dbReference>
<evidence type="ECO:0000259" key="7">
    <source>
        <dbReference type="Pfam" id="PF00590"/>
    </source>
</evidence>
<evidence type="ECO:0000256" key="2">
    <source>
        <dbReference type="ARBA" id="ARBA00012400"/>
    </source>
</evidence>
<evidence type="ECO:0000259" key="9">
    <source>
        <dbReference type="Pfam" id="PF14824"/>
    </source>
</evidence>